<evidence type="ECO:0000313" key="1">
    <source>
        <dbReference type="EMBL" id="EBV9414823.1"/>
    </source>
</evidence>
<accession>A0A5W0P398</accession>
<reference evidence="1" key="1">
    <citation type="submission" date="2018-07" db="EMBL/GenBank/DDBJ databases">
        <authorList>
            <consortium name="GenomeTrakr network: Whole genome sequencing for foodborne pathogen traceback"/>
        </authorList>
    </citation>
    <scope>NUCLEOTIDE SEQUENCE</scope>
    <source>
        <strain evidence="1">CVM-N23840</strain>
    </source>
</reference>
<feature type="non-terminal residue" evidence="1">
    <location>
        <position position="167"/>
    </location>
</feature>
<dbReference type="EMBL" id="AAHGVH010000103">
    <property type="protein sequence ID" value="EBV9414823.1"/>
    <property type="molecule type" value="Genomic_DNA"/>
</dbReference>
<dbReference type="AlphaFoldDB" id="A0A5W0P398"/>
<feature type="non-terminal residue" evidence="1">
    <location>
        <position position="1"/>
    </location>
</feature>
<comment type="caution">
    <text evidence="1">The sequence shown here is derived from an EMBL/GenBank/DDBJ whole genome shotgun (WGS) entry which is preliminary data.</text>
</comment>
<proteinExistence type="predicted"/>
<name>A0A5W0P398_SALER</name>
<protein>
    <submittedName>
        <fullName evidence="1">Uncharacterized protein</fullName>
    </submittedName>
</protein>
<organism evidence="1">
    <name type="scientific">Salmonella enterica subsp. arizonae serovar 18:z4,z23:-</name>
    <dbReference type="NCBI Taxonomy" id="1192839"/>
    <lineage>
        <taxon>Bacteria</taxon>
        <taxon>Pseudomonadati</taxon>
        <taxon>Pseudomonadota</taxon>
        <taxon>Gammaproteobacteria</taxon>
        <taxon>Enterobacterales</taxon>
        <taxon>Enterobacteriaceae</taxon>
        <taxon>Salmonella</taxon>
    </lineage>
</organism>
<sequence length="167" mass="19078">IDLLPIISEKYLEKIKNSLVVANVDSSILLSILLLCSVNNIYEKLIFDISAKKLDAKDIIYLLHKNEGAALHLLSRNPDIICDPVIKHLSARHIIQICSVESIRNNIDIISRLVKYLLPTNDLDIAEFFYQKYPKQLVAAYIDYLTSRFTFDISSWESLALSVIEQD</sequence>
<gene>
    <name evidence="1" type="ORF">AUA10_23140</name>
</gene>